<dbReference type="AlphaFoldDB" id="A0A517PND4"/>
<protein>
    <submittedName>
        <fullName evidence="1">Uncharacterized protein</fullName>
    </submittedName>
</protein>
<organism evidence="1 2">
    <name type="scientific">Gimesia chilikensis</name>
    <dbReference type="NCBI Taxonomy" id="2605989"/>
    <lineage>
        <taxon>Bacteria</taxon>
        <taxon>Pseudomonadati</taxon>
        <taxon>Planctomycetota</taxon>
        <taxon>Planctomycetia</taxon>
        <taxon>Planctomycetales</taxon>
        <taxon>Planctomycetaceae</taxon>
        <taxon>Gimesia</taxon>
    </lineage>
</organism>
<sequence length="81" mass="9108">MRFAEEQPEFLAVVVEVQSWLRSVLYVYRQDKTLVYQEVLDDQCASIATIVAGEAEETLPLGGTGRIWQYSLAKPGGTEQE</sequence>
<proteinExistence type="predicted"/>
<accession>A0A517PND4</accession>
<evidence type="ECO:0000313" key="2">
    <source>
        <dbReference type="Proteomes" id="UP000320421"/>
    </source>
</evidence>
<gene>
    <name evidence="1" type="ORF">HG66A1_26740</name>
</gene>
<keyword evidence="2" id="KW-1185">Reference proteome</keyword>
<evidence type="ECO:0000313" key="1">
    <source>
        <dbReference type="EMBL" id="QDT20884.1"/>
    </source>
</evidence>
<dbReference type="RefSeq" id="WP_197997207.1">
    <property type="nucleotide sequence ID" value="NZ_CP036266.1"/>
</dbReference>
<reference evidence="1 2" key="1">
    <citation type="submission" date="2019-02" db="EMBL/GenBank/DDBJ databases">
        <title>Deep-cultivation of Planctomycetes and their phenomic and genomic characterization uncovers novel biology.</title>
        <authorList>
            <person name="Wiegand S."/>
            <person name="Jogler M."/>
            <person name="Boedeker C."/>
            <person name="Pinto D."/>
            <person name="Vollmers J."/>
            <person name="Rivas-Marin E."/>
            <person name="Kohn T."/>
            <person name="Peeters S.H."/>
            <person name="Heuer A."/>
            <person name="Rast P."/>
            <person name="Oberbeckmann S."/>
            <person name="Bunk B."/>
            <person name="Jeske O."/>
            <person name="Meyerdierks A."/>
            <person name="Storesund J.E."/>
            <person name="Kallscheuer N."/>
            <person name="Luecker S."/>
            <person name="Lage O.M."/>
            <person name="Pohl T."/>
            <person name="Merkel B.J."/>
            <person name="Hornburger P."/>
            <person name="Mueller R.-W."/>
            <person name="Bruemmer F."/>
            <person name="Labrenz M."/>
            <person name="Spormann A.M."/>
            <person name="Op den Camp H."/>
            <person name="Overmann J."/>
            <person name="Amann R."/>
            <person name="Jetten M.S.M."/>
            <person name="Mascher T."/>
            <person name="Medema M.H."/>
            <person name="Devos D.P."/>
            <person name="Kaster A.-K."/>
            <person name="Ovreas L."/>
            <person name="Rohde M."/>
            <person name="Galperin M.Y."/>
            <person name="Jogler C."/>
        </authorList>
    </citation>
    <scope>NUCLEOTIDE SEQUENCE [LARGE SCALE GENOMIC DNA]</scope>
    <source>
        <strain evidence="1 2">HG66A1</strain>
    </source>
</reference>
<dbReference type="EMBL" id="CP036266">
    <property type="protein sequence ID" value="QDT20884.1"/>
    <property type="molecule type" value="Genomic_DNA"/>
</dbReference>
<name>A0A517PND4_9PLAN</name>
<dbReference type="Proteomes" id="UP000320421">
    <property type="component" value="Chromosome"/>
</dbReference>